<keyword evidence="3 9" id="KW-0547">Nucleotide-binding</keyword>
<evidence type="ECO:0000256" key="9">
    <source>
        <dbReference type="PIRSR" id="PIRSR000615-2"/>
    </source>
</evidence>
<proteinExistence type="predicted"/>
<reference evidence="12" key="1">
    <citation type="submission" date="2021-02" db="EMBL/GenBank/DDBJ databases">
        <authorList>
            <person name="Nowell W R."/>
        </authorList>
    </citation>
    <scope>NUCLEOTIDE SEQUENCE</scope>
</reference>
<dbReference type="Proteomes" id="UP000663828">
    <property type="component" value="Unassembled WGS sequence"/>
</dbReference>
<dbReference type="AlphaFoldDB" id="A0A816ESU9"/>
<dbReference type="SMART" id="SM00219">
    <property type="entry name" value="TyrKc"/>
    <property type="match status" value="1"/>
</dbReference>
<feature type="binding site" evidence="10">
    <location>
        <position position="129"/>
    </location>
    <ligand>
        <name>Mg(2+)</name>
        <dbReference type="ChEBI" id="CHEBI:18420"/>
    </ligand>
</feature>
<dbReference type="GO" id="GO:0012505">
    <property type="term" value="C:endomembrane system"/>
    <property type="evidence" value="ECO:0007669"/>
    <property type="project" value="UniProtKB-SubCell"/>
</dbReference>
<feature type="non-terminal residue" evidence="12">
    <location>
        <position position="280"/>
    </location>
</feature>
<dbReference type="InterPro" id="IPR050122">
    <property type="entry name" value="RTK"/>
</dbReference>
<evidence type="ECO:0000256" key="2">
    <source>
        <dbReference type="ARBA" id="ARBA00022679"/>
    </source>
</evidence>
<evidence type="ECO:0000256" key="10">
    <source>
        <dbReference type="PIRSR" id="PIRSR000615-3"/>
    </source>
</evidence>
<keyword evidence="6" id="KW-0472">Membrane</keyword>
<gene>
    <name evidence="12" type="ORF">XAT740_LOCUS54814</name>
</gene>
<feature type="active site" description="Proton acceptor" evidence="8">
    <location>
        <position position="124"/>
    </location>
</feature>
<dbReference type="Gene3D" id="1.10.510.10">
    <property type="entry name" value="Transferase(Phosphotransferase) domain 1"/>
    <property type="match status" value="1"/>
</dbReference>
<dbReference type="GO" id="GO:0050793">
    <property type="term" value="P:regulation of developmental process"/>
    <property type="evidence" value="ECO:0007669"/>
    <property type="project" value="UniProtKB-ARBA"/>
</dbReference>
<organism evidence="12 13">
    <name type="scientific">Adineta ricciae</name>
    <name type="common">Rotifer</name>
    <dbReference type="NCBI Taxonomy" id="249248"/>
    <lineage>
        <taxon>Eukaryota</taxon>
        <taxon>Metazoa</taxon>
        <taxon>Spiralia</taxon>
        <taxon>Gnathifera</taxon>
        <taxon>Rotifera</taxon>
        <taxon>Eurotatoria</taxon>
        <taxon>Bdelloidea</taxon>
        <taxon>Adinetida</taxon>
        <taxon>Adinetidae</taxon>
        <taxon>Adineta</taxon>
    </lineage>
</organism>
<dbReference type="PIRSF" id="PIRSF000615">
    <property type="entry name" value="TyrPK_CSF1-R"/>
    <property type="match status" value="1"/>
</dbReference>
<name>A0A816ESU9_ADIRI</name>
<dbReference type="CDD" id="cd00192">
    <property type="entry name" value="PTKc"/>
    <property type="match status" value="1"/>
</dbReference>
<accession>A0A816ESU9</accession>
<keyword evidence="10" id="KW-0479">Metal-binding</keyword>
<dbReference type="GO" id="GO:0005524">
    <property type="term" value="F:ATP binding"/>
    <property type="evidence" value="ECO:0007669"/>
    <property type="project" value="UniProtKB-KW"/>
</dbReference>
<dbReference type="PROSITE" id="PS00109">
    <property type="entry name" value="PROTEIN_KINASE_TYR"/>
    <property type="match status" value="1"/>
</dbReference>
<feature type="binding site" evidence="9">
    <location>
        <position position="128"/>
    </location>
    <ligand>
        <name>ATP</name>
        <dbReference type="ChEBI" id="CHEBI:30616"/>
    </ligand>
</feature>
<keyword evidence="7" id="KW-0829">Tyrosine-protein kinase</keyword>
<dbReference type="FunFam" id="1.10.510.10:FF:001512">
    <property type="entry name" value="Receptor tyrosine-protein kinase erbB-2"/>
    <property type="match status" value="1"/>
</dbReference>
<feature type="domain" description="Protein kinase" evidence="11">
    <location>
        <begin position="1"/>
        <end position="266"/>
    </location>
</feature>
<evidence type="ECO:0000256" key="6">
    <source>
        <dbReference type="ARBA" id="ARBA00023136"/>
    </source>
</evidence>
<dbReference type="PRINTS" id="PR00109">
    <property type="entry name" value="TYRKINASE"/>
</dbReference>
<dbReference type="EMBL" id="CAJNOR010009991">
    <property type="protein sequence ID" value="CAF1650132.1"/>
    <property type="molecule type" value="Genomic_DNA"/>
</dbReference>
<dbReference type="InterPro" id="IPR008266">
    <property type="entry name" value="Tyr_kinase_AS"/>
</dbReference>
<evidence type="ECO:0000313" key="13">
    <source>
        <dbReference type="Proteomes" id="UP000663828"/>
    </source>
</evidence>
<evidence type="ECO:0000256" key="1">
    <source>
        <dbReference type="ARBA" id="ARBA00004308"/>
    </source>
</evidence>
<comment type="subcellular location">
    <subcellularLocation>
        <location evidence="1">Endomembrane system</location>
    </subcellularLocation>
</comment>
<evidence type="ECO:0000313" key="12">
    <source>
        <dbReference type="EMBL" id="CAF1650132.1"/>
    </source>
</evidence>
<dbReference type="InterPro" id="IPR000719">
    <property type="entry name" value="Prot_kinase_dom"/>
</dbReference>
<dbReference type="PANTHER" id="PTHR24416:SF611">
    <property type="entry name" value="TYROSINE-PROTEIN KINASE TRANSMEMBRANE RECEPTOR ROR"/>
    <property type="match status" value="1"/>
</dbReference>
<keyword evidence="13" id="KW-1185">Reference proteome</keyword>
<dbReference type="GO" id="GO:0043235">
    <property type="term" value="C:receptor complex"/>
    <property type="evidence" value="ECO:0007669"/>
    <property type="project" value="TreeGrafter"/>
</dbReference>
<dbReference type="GO" id="GO:0030182">
    <property type="term" value="P:neuron differentiation"/>
    <property type="evidence" value="ECO:0007669"/>
    <property type="project" value="UniProtKB-ARBA"/>
</dbReference>
<dbReference type="GO" id="GO:0046872">
    <property type="term" value="F:metal ion binding"/>
    <property type="evidence" value="ECO:0007669"/>
    <property type="project" value="UniProtKB-KW"/>
</dbReference>
<dbReference type="GO" id="GO:0005886">
    <property type="term" value="C:plasma membrane"/>
    <property type="evidence" value="ECO:0007669"/>
    <property type="project" value="TreeGrafter"/>
</dbReference>
<dbReference type="PROSITE" id="PS50011">
    <property type="entry name" value="PROTEIN_KINASE_DOM"/>
    <property type="match status" value="1"/>
</dbReference>
<dbReference type="GO" id="GO:0007169">
    <property type="term" value="P:cell surface receptor protein tyrosine kinase signaling pathway"/>
    <property type="evidence" value="ECO:0007669"/>
    <property type="project" value="TreeGrafter"/>
</dbReference>
<evidence type="ECO:0000259" key="11">
    <source>
        <dbReference type="PROSITE" id="PS50011"/>
    </source>
</evidence>
<dbReference type="SUPFAM" id="SSF56112">
    <property type="entry name" value="Protein kinase-like (PK-like)"/>
    <property type="match status" value="1"/>
</dbReference>
<evidence type="ECO:0000256" key="5">
    <source>
        <dbReference type="ARBA" id="ARBA00022840"/>
    </source>
</evidence>
<sequence length="280" mass="33089">EGQFGEVYSGKLIGNNENNNGLTKQTLQQVAIKQLRNRQNAFIKELLNEGERMLNLDHPYIVKIFGICKHQTSVSLILEICPYGAMNRWLRSNKTFRMSYILNYMYQVSDGMQYLHEKNIIHRDLALRNILIMSKTVCKISDFGLSRVLEENSYYQIGRNRRLPSIWYPPEVLETSLFHSQIDIWSFGVTLWEATSYGEPPYRKELTEMTSSQSEPVSKKLLHFLRDGNRLKQPSTCSDHVYDLMLKCWEYDKRQRPTFDWIKQYLSVYAFQKDDPFDRL</sequence>
<evidence type="ECO:0000256" key="7">
    <source>
        <dbReference type="ARBA" id="ARBA00023137"/>
    </source>
</evidence>
<keyword evidence="5 9" id="KW-0067">ATP-binding</keyword>
<keyword evidence="2" id="KW-0808">Transferase</keyword>
<evidence type="ECO:0000256" key="3">
    <source>
        <dbReference type="ARBA" id="ARBA00022741"/>
    </source>
</evidence>
<evidence type="ECO:0000256" key="4">
    <source>
        <dbReference type="ARBA" id="ARBA00022777"/>
    </source>
</evidence>
<keyword evidence="4" id="KW-0418">Kinase</keyword>
<comment type="caution">
    <text evidence="12">The sequence shown here is derived from an EMBL/GenBank/DDBJ whole genome shotgun (WGS) entry which is preliminary data.</text>
</comment>
<protein>
    <recommendedName>
        <fullName evidence="11">Protein kinase domain-containing protein</fullName>
    </recommendedName>
</protein>
<dbReference type="Pfam" id="PF07714">
    <property type="entry name" value="PK_Tyr_Ser-Thr"/>
    <property type="match status" value="1"/>
</dbReference>
<evidence type="ECO:0000256" key="8">
    <source>
        <dbReference type="PIRSR" id="PIRSR000615-1"/>
    </source>
</evidence>
<dbReference type="PANTHER" id="PTHR24416">
    <property type="entry name" value="TYROSINE-PROTEIN KINASE RECEPTOR"/>
    <property type="match status" value="1"/>
</dbReference>
<dbReference type="InterPro" id="IPR020635">
    <property type="entry name" value="Tyr_kinase_cat_dom"/>
</dbReference>
<dbReference type="InterPro" id="IPR001245">
    <property type="entry name" value="Ser-Thr/Tyr_kinase_cat_dom"/>
</dbReference>
<keyword evidence="10" id="KW-0460">Magnesium</keyword>
<dbReference type="InterPro" id="IPR011009">
    <property type="entry name" value="Kinase-like_dom_sf"/>
</dbReference>
<dbReference type="GO" id="GO:0048468">
    <property type="term" value="P:cell development"/>
    <property type="evidence" value="ECO:0007669"/>
    <property type="project" value="UniProtKB-ARBA"/>
</dbReference>
<dbReference type="GO" id="GO:0004714">
    <property type="term" value="F:transmembrane receptor protein tyrosine kinase activity"/>
    <property type="evidence" value="ECO:0007669"/>
    <property type="project" value="TreeGrafter"/>
</dbReference>
<feature type="binding site" evidence="10">
    <location>
        <position position="142"/>
    </location>
    <ligand>
        <name>Mg(2+)</name>
        <dbReference type="ChEBI" id="CHEBI:18420"/>
    </ligand>
</feature>